<dbReference type="InterPro" id="IPR008988">
    <property type="entry name" value="Transcriptional_repressor_C"/>
</dbReference>
<name>A0A1G5ADC0_9PAST</name>
<dbReference type="Pfam" id="PF04023">
    <property type="entry name" value="FeoA"/>
    <property type="match status" value="1"/>
</dbReference>
<dbReference type="Proteomes" id="UP000199588">
    <property type="component" value="Unassembled WGS sequence"/>
</dbReference>
<evidence type="ECO:0000313" key="3">
    <source>
        <dbReference type="EMBL" id="SCX75864.1"/>
    </source>
</evidence>
<keyword evidence="1" id="KW-0408">Iron</keyword>
<accession>A0A1G5ADC0</accession>
<keyword evidence="4" id="KW-1185">Reference proteome</keyword>
<dbReference type="InterPro" id="IPR038157">
    <property type="entry name" value="FeoA_core_dom"/>
</dbReference>
<dbReference type="RefSeq" id="WP_207945324.1">
    <property type="nucleotide sequence ID" value="NZ_CP015031.1"/>
</dbReference>
<dbReference type="EMBL" id="FMUQ01000002">
    <property type="protein sequence ID" value="SCX75864.1"/>
    <property type="molecule type" value="Genomic_DNA"/>
</dbReference>
<dbReference type="InterPro" id="IPR007167">
    <property type="entry name" value="Fe-transptr_FeoA-like"/>
</dbReference>
<feature type="domain" description="Ferrous iron transporter FeoA-like" evidence="2">
    <location>
        <begin position="3"/>
        <end position="84"/>
    </location>
</feature>
<dbReference type="SMART" id="SM00899">
    <property type="entry name" value="FeoA"/>
    <property type="match status" value="1"/>
</dbReference>
<sequence>MVVPLSKLTKGNVAYIDSIVANQAFGELDTLVGRRLADLGFSKGVPVEVVAAGVFGKGPFAVRLSNLSQFSLRAAEASKILCHINK</sequence>
<organism evidence="3 4">
    <name type="scientific">Basfia succiniciproducens</name>
    <dbReference type="NCBI Taxonomy" id="653940"/>
    <lineage>
        <taxon>Bacteria</taxon>
        <taxon>Pseudomonadati</taxon>
        <taxon>Pseudomonadota</taxon>
        <taxon>Gammaproteobacteria</taxon>
        <taxon>Pasteurellales</taxon>
        <taxon>Pasteurellaceae</taxon>
        <taxon>Basfia</taxon>
    </lineage>
</organism>
<dbReference type="SUPFAM" id="SSF50037">
    <property type="entry name" value="C-terminal domain of transcriptional repressors"/>
    <property type="match status" value="1"/>
</dbReference>
<proteinExistence type="predicted"/>
<gene>
    <name evidence="3" type="ORF">SAMN02910354_00176</name>
</gene>
<evidence type="ECO:0000256" key="1">
    <source>
        <dbReference type="ARBA" id="ARBA00023004"/>
    </source>
</evidence>
<protein>
    <submittedName>
        <fullName evidence="3">Ferrous iron transport protein A</fullName>
    </submittedName>
</protein>
<reference evidence="3 4" key="1">
    <citation type="submission" date="2016-10" db="EMBL/GenBank/DDBJ databases">
        <authorList>
            <person name="Varghese N."/>
            <person name="Submissions S."/>
        </authorList>
    </citation>
    <scope>NUCLEOTIDE SEQUENCE [LARGE SCALE GENOMIC DNA]</scope>
    <source>
        <strain evidence="3 4">DSM 22022</strain>
    </source>
</reference>
<dbReference type="Gene3D" id="2.30.30.90">
    <property type="match status" value="1"/>
</dbReference>
<evidence type="ECO:0000259" key="2">
    <source>
        <dbReference type="SMART" id="SM00899"/>
    </source>
</evidence>
<evidence type="ECO:0000313" key="4">
    <source>
        <dbReference type="Proteomes" id="UP000199588"/>
    </source>
</evidence>
<comment type="caution">
    <text evidence="3">The sequence shown here is derived from an EMBL/GenBank/DDBJ whole genome shotgun (WGS) entry which is preliminary data.</text>
</comment>